<feature type="region of interest" description="Disordered" evidence="1">
    <location>
        <begin position="1"/>
        <end position="48"/>
    </location>
</feature>
<dbReference type="EMBL" id="JAESVG020000003">
    <property type="protein sequence ID" value="KAG8629509.1"/>
    <property type="molecule type" value="Genomic_DNA"/>
</dbReference>
<name>A0A8K0L4F7_9PEZI</name>
<feature type="compositionally biased region" description="Polar residues" evidence="1">
    <location>
        <begin position="22"/>
        <end position="34"/>
    </location>
</feature>
<protein>
    <submittedName>
        <fullName evidence="2">Uncharacterized protein</fullName>
    </submittedName>
</protein>
<reference evidence="2" key="1">
    <citation type="submission" date="2021-07" db="EMBL/GenBank/DDBJ databases">
        <title>Elsinoe batatas strain:CRI-CJ2 Genome sequencing and assembly.</title>
        <authorList>
            <person name="Huang L."/>
        </authorList>
    </citation>
    <scope>NUCLEOTIDE SEQUENCE</scope>
    <source>
        <strain evidence="2">CRI-CJ2</strain>
    </source>
</reference>
<dbReference type="AlphaFoldDB" id="A0A8K0L4F7"/>
<sequence length="180" mass="19969">MDSQATPVEEEPPPPYEAGPSNRPSARVQSTPRGISTEKRDQKLKGVDSGPIQDLYRSLLEQQLDQGFLDTIIVLIFPDQGIKGISIGEEIVGHDWDECGNMVVATIPAHGGSARVWAQPRMYGNLHEDIRTIVHRYNGCKDGNGRMPHVAVEEVSLRAENEFGLYTTRTLQVLVIKTHI</sequence>
<organism evidence="2 3">
    <name type="scientific">Elsinoe batatas</name>
    <dbReference type="NCBI Taxonomy" id="2601811"/>
    <lineage>
        <taxon>Eukaryota</taxon>
        <taxon>Fungi</taxon>
        <taxon>Dikarya</taxon>
        <taxon>Ascomycota</taxon>
        <taxon>Pezizomycotina</taxon>
        <taxon>Dothideomycetes</taxon>
        <taxon>Dothideomycetidae</taxon>
        <taxon>Myriangiales</taxon>
        <taxon>Elsinoaceae</taxon>
        <taxon>Elsinoe</taxon>
    </lineage>
</organism>
<gene>
    <name evidence="2" type="ORF">KVT40_003374</name>
</gene>
<comment type="caution">
    <text evidence="2">The sequence shown here is derived from an EMBL/GenBank/DDBJ whole genome shotgun (WGS) entry which is preliminary data.</text>
</comment>
<evidence type="ECO:0000313" key="3">
    <source>
        <dbReference type="Proteomes" id="UP000809789"/>
    </source>
</evidence>
<evidence type="ECO:0000313" key="2">
    <source>
        <dbReference type="EMBL" id="KAG8629509.1"/>
    </source>
</evidence>
<dbReference type="Proteomes" id="UP000809789">
    <property type="component" value="Unassembled WGS sequence"/>
</dbReference>
<dbReference type="OrthoDB" id="10296484at2759"/>
<keyword evidence="3" id="KW-1185">Reference proteome</keyword>
<proteinExistence type="predicted"/>
<feature type="compositionally biased region" description="Basic and acidic residues" evidence="1">
    <location>
        <begin position="36"/>
        <end position="46"/>
    </location>
</feature>
<evidence type="ECO:0000256" key="1">
    <source>
        <dbReference type="SAM" id="MobiDB-lite"/>
    </source>
</evidence>
<accession>A0A8K0L4F7</accession>